<evidence type="ECO:0000313" key="6">
    <source>
        <dbReference type="RefSeq" id="XP_023595619.1"/>
    </source>
</evidence>
<protein>
    <submittedName>
        <fullName evidence="6">Sestrin-3</fullName>
    </submittedName>
</protein>
<dbReference type="GeneID" id="101346425"/>
<dbReference type="GO" id="GO:1904262">
    <property type="term" value="P:negative regulation of TORC1 signaling"/>
    <property type="evidence" value="ECO:0007669"/>
    <property type="project" value="TreeGrafter"/>
</dbReference>
<dbReference type="GO" id="GO:0016239">
    <property type="term" value="P:positive regulation of macroautophagy"/>
    <property type="evidence" value="ECO:0007669"/>
    <property type="project" value="TreeGrafter"/>
</dbReference>
<organism evidence="5 6">
    <name type="scientific">Trichechus manatus latirostris</name>
    <name type="common">Florida manatee</name>
    <dbReference type="NCBI Taxonomy" id="127582"/>
    <lineage>
        <taxon>Eukaryota</taxon>
        <taxon>Metazoa</taxon>
        <taxon>Chordata</taxon>
        <taxon>Craniata</taxon>
        <taxon>Vertebrata</taxon>
        <taxon>Euteleostomi</taxon>
        <taxon>Mammalia</taxon>
        <taxon>Eutheria</taxon>
        <taxon>Afrotheria</taxon>
        <taxon>Sirenia</taxon>
        <taxon>Trichechidae</taxon>
        <taxon>Trichechus</taxon>
    </lineage>
</organism>
<reference evidence="6" key="1">
    <citation type="submission" date="2025-08" db="UniProtKB">
        <authorList>
            <consortium name="RefSeq"/>
        </authorList>
    </citation>
    <scope>IDENTIFICATION</scope>
</reference>
<dbReference type="InterPro" id="IPR006730">
    <property type="entry name" value="Sestrin"/>
</dbReference>
<evidence type="ECO:0000256" key="4">
    <source>
        <dbReference type="ARBA" id="ARBA00049242"/>
    </source>
</evidence>
<evidence type="ECO:0000313" key="5">
    <source>
        <dbReference type="Proteomes" id="UP000248480"/>
    </source>
</evidence>
<dbReference type="PANTHER" id="PTHR12474:SF4">
    <property type="entry name" value="SESTRIN-3"/>
    <property type="match status" value="1"/>
</dbReference>
<dbReference type="GO" id="GO:0005737">
    <property type="term" value="C:cytoplasm"/>
    <property type="evidence" value="ECO:0007669"/>
    <property type="project" value="UniProtKB-SubCell"/>
</dbReference>
<dbReference type="GO" id="GO:0016684">
    <property type="term" value="F:oxidoreductase activity, acting on peroxide as acceptor"/>
    <property type="evidence" value="ECO:0007669"/>
    <property type="project" value="TreeGrafter"/>
</dbReference>
<dbReference type="GO" id="GO:0071233">
    <property type="term" value="P:cellular response to L-leucine"/>
    <property type="evidence" value="ECO:0007669"/>
    <property type="project" value="TreeGrafter"/>
</dbReference>
<dbReference type="AlphaFoldDB" id="A0A2Y9RUI8"/>
<keyword evidence="3" id="KW-0963">Cytoplasm</keyword>
<dbReference type="Proteomes" id="UP000248480">
    <property type="component" value="Unplaced"/>
</dbReference>
<dbReference type="PANTHER" id="PTHR12474">
    <property type="entry name" value="P53 REGULATED PA26 NUCLEAR PROTEIN SESTRIN"/>
    <property type="match status" value="1"/>
</dbReference>
<accession>A0A2Y9RUI8</accession>
<dbReference type="RefSeq" id="XP_023595619.1">
    <property type="nucleotide sequence ID" value="XM_023739851.1"/>
</dbReference>
<evidence type="ECO:0000256" key="3">
    <source>
        <dbReference type="ARBA" id="ARBA00022490"/>
    </source>
</evidence>
<dbReference type="InterPro" id="IPR029032">
    <property type="entry name" value="AhpD-like"/>
</dbReference>
<dbReference type="CTD" id="143686"/>
<dbReference type="STRING" id="127582.A0A2Y9RUI8"/>
<dbReference type="GO" id="GO:0070728">
    <property type="term" value="F:L-leucine binding"/>
    <property type="evidence" value="ECO:0007669"/>
    <property type="project" value="TreeGrafter"/>
</dbReference>
<comment type="similarity">
    <text evidence="2">Belongs to the sestrin family.</text>
</comment>
<dbReference type="GO" id="GO:0005634">
    <property type="term" value="C:nucleus"/>
    <property type="evidence" value="ECO:0007669"/>
    <property type="project" value="InterPro"/>
</dbReference>
<dbReference type="SUPFAM" id="SSF69118">
    <property type="entry name" value="AhpD-like"/>
    <property type="match status" value="1"/>
</dbReference>
<name>A0A2Y9RUI8_TRIMA</name>
<evidence type="ECO:0000256" key="2">
    <source>
        <dbReference type="ARBA" id="ARBA00008350"/>
    </source>
</evidence>
<dbReference type="Pfam" id="PF04636">
    <property type="entry name" value="PA26"/>
    <property type="match status" value="2"/>
</dbReference>
<proteinExistence type="inferred from homology"/>
<comment type="catalytic activity">
    <reaction evidence="4">
        <text>a hydroperoxide + L-cysteinyl-[protein] = S-hydroxy-L-cysteinyl-[protein] + an alcohol</text>
        <dbReference type="Rhea" id="RHEA:67124"/>
        <dbReference type="Rhea" id="RHEA-COMP:10131"/>
        <dbReference type="Rhea" id="RHEA-COMP:17193"/>
        <dbReference type="ChEBI" id="CHEBI:29950"/>
        <dbReference type="ChEBI" id="CHEBI:30879"/>
        <dbReference type="ChEBI" id="CHEBI:35924"/>
        <dbReference type="ChEBI" id="CHEBI:61973"/>
    </reaction>
    <physiologicalReaction direction="left-to-right" evidence="4">
        <dbReference type="Rhea" id="RHEA:67125"/>
    </physiologicalReaction>
</comment>
<dbReference type="InParanoid" id="A0A2Y9RUI8"/>
<dbReference type="KEGG" id="tmu:101346425"/>
<gene>
    <name evidence="6" type="primary">SESN3</name>
</gene>
<keyword evidence="5" id="KW-1185">Reference proteome</keyword>
<dbReference type="GO" id="GO:1990253">
    <property type="term" value="P:cellular response to leucine starvation"/>
    <property type="evidence" value="ECO:0007669"/>
    <property type="project" value="TreeGrafter"/>
</dbReference>
<comment type="subcellular location">
    <subcellularLocation>
        <location evidence="1">Cytoplasm</location>
    </subcellularLocation>
</comment>
<dbReference type="FunCoup" id="A0A2Y9RUI8">
    <property type="interactions" value="871"/>
</dbReference>
<sequence>MNRGGSSPSAATNYLLCTNCRKVLRKVRARSGVWPPGGAFQGRASGCPAPGQALGASLEGIPEHGPCTETEQGGVGAAARHQCSYLINMHVDEFLKTGGMAEWLNGLEYIPQRLKNLNEINKLLAHRPWLITKEHIQKLVKTGENNWSLPELVHAVVLLAHYHALASFVFGSGINPERDPEISNGVRLISVNNFCVCDLANDNNIENASLTGSNFGVCFIDFVSLTQDCSPLSLDFEDDMIITSDVSRYIEDPGFGYEDFARRGEEHLPTFRAQDYTWENHGFSLVNRLYSDIGHLLDEKFRMVYNLTYNTMATHEDVDTTMLRRALFNYVHCMFGIRYDDYDYGEVNQLLERSLKVYIKTVTCYPERTTKRMYDSYWRQFKHSEKVHVNLLLMEARMQAELLYALRAITRHLT</sequence>
<evidence type="ECO:0000256" key="1">
    <source>
        <dbReference type="ARBA" id="ARBA00004496"/>
    </source>
</evidence>
<dbReference type="GO" id="GO:1901031">
    <property type="term" value="P:regulation of response to reactive oxygen species"/>
    <property type="evidence" value="ECO:0007669"/>
    <property type="project" value="InterPro"/>
</dbReference>